<evidence type="ECO:0000256" key="2">
    <source>
        <dbReference type="ARBA" id="ARBA00022475"/>
    </source>
</evidence>
<organism evidence="10 11">
    <name type="scientific">Saccharospirillum salsuginis</name>
    <dbReference type="NCBI Taxonomy" id="418750"/>
    <lineage>
        <taxon>Bacteria</taxon>
        <taxon>Pseudomonadati</taxon>
        <taxon>Pseudomonadota</taxon>
        <taxon>Gammaproteobacteria</taxon>
        <taxon>Oceanospirillales</taxon>
        <taxon>Saccharospirillaceae</taxon>
        <taxon>Saccharospirillum</taxon>
    </lineage>
</organism>
<sequence length="406" mass="44220">MIFLILESFRSALHSIRANALRSFLTSLGIIIGVASIITVVSLVQGLQASIDQQFESLGSNSLIIQPDFNQQEYEGRDVYLSEDDLLAIRKRVVGLDSVTPQVFLSAAQGLTYRGNRSSVDVRGVEPDLFVLDDTFADRGRELIAADLIGRSRVMVIGDKVRRDLKLPNDPVGEFVQFGLDWFKIVGLLEIKGNFLGQDLDNVAYIPFTTANSITPTHANPFMIFLAKADPDELDWVRQQIRQVLRKEHKIQPGKPDDFKIESSEQIQQSIAQVTGIITVVFGGIVGISLLVGGIGIMNIMLVSVTERTREIGICKALGATRADIMLQFLIEAVVLCLLGGLIGLAAGFGLGKVIANMIPNFTPAVVPLWAVFLALGFSTGVGVLFGLLPAAKAARLDPIESLRYE</sequence>
<evidence type="ECO:0000256" key="1">
    <source>
        <dbReference type="ARBA" id="ARBA00004651"/>
    </source>
</evidence>
<feature type="transmembrane region" description="Helical" evidence="7">
    <location>
        <begin position="277"/>
        <end position="304"/>
    </location>
</feature>
<dbReference type="Proteomes" id="UP000626148">
    <property type="component" value="Unassembled WGS sequence"/>
</dbReference>
<evidence type="ECO:0000313" key="11">
    <source>
        <dbReference type="Proteomes" id="UP000626148"/>
    </source>
</evidence>
<evidence type="ECO:0000256" key="5">
    <source>
        <dbReference type="ARBA" id="ARBA00023136"/>
    </source>
</evidence>
<reference evidence="10" key="2">
    <citation type="submission" date="2020-09" db="EMBL/GenBank/DDBJ databases">
        <authorList>
            <person name="Sun Q."/>
            <person name="Kim S."/>
        </authorList>
    </citation>
    <scope>NUCLEOTIDE SEQUENCE</scope>
    <source>
        <strain evidence="10">KCTC 22169</strain>
    </source>
</reference>
<dbReference type="InterPro" id="IPR050250">
    <property type="entry name" value="Macrolide_Exporter_MacB"/>
</dbReference>
<dbReference type="EMBL" id="BMXR01000003">
    <property type="protein sequence ID" value="GGX49845.1"/>
    <property type="molecule type" value="Genomic_DNA"/>
</dbReference>
<evidence type="ECO:0000256" key="7">
    <source>
        <dbReference type="SAM" id="Phobius"/>
    </source>
</evidence>
<dbReference type="PANTHER" id="PTHR30572:SF4">
    <property type="entry name" value="ABC TRANSPORTER PERMEASE YTRF"/>
    <property type="match status" value="1"/>
</dbReference>
<evidence type="ECO:0000256" key="6">
    <source>
        <dbReference type="ARBA" id="ARBA00038076"/>
    </source>
</evidence>
<reference evidence="10" key="1">
    <citation type="journal article" date="2014" name="Int. J. Syst. Evol. Microbiol.">
        <title>Complete genome sequence of Corynebacterium casei LMG S-19264T (=DSM 44701T), isolated from a smear-ripened cheese.</title>
        <authorList>
            <consortium name="US DOE Joint Genome Institute (JGI-PGF)"/>
            <person name="Walter F."/>
            <person name="Albersmeier A."/>
            <person name="Kalinowski J."/>
            <person name="Ruckert C."/>
        </authorList>
    </citation>
    <scope>NUCLEOTIDE SEQUENCE</scope>
    <source>
        <strain evidence="10">KCTC 22169</strain>
    </source>
</reference>
<evidence type="ECO:0000259" key="9">
    <source>
        <dbReference type="Pfam" id="PF12704"/>
    </source>
</evidence>
<dbReference type="AlphaFoldDB" id="A0A918N7A7"/>
<feature type="transmembrane region" description="Helical" evidence="7">
    <location>
        <begin position="369"/>
        <end position="389"/>
    </location>
</feature>
<evidence type="ECO:0000313" key="10">
    <source>
        <dbReference type="EMBL" id="GGX49845.1"/>
    </source>
</evidence>
<gene>
    <name evidence="10" type="ORF">GCM10007392_16540</name>
</gene>
<dbReference type="Pfam" id="PF12704">
    <property type="entry name" value="MacB_PCD"/>
    <property type="match status" value="1"/>
</dbReference>
<dbReference type="RefSeq" id="WP_189608061.1">
    <property type="nucleotide sequence ID" value="NZ_BMXR01000003.1"/>
</dbReference>
<evidence type="ECO:0000256" key="3">
    <source>
        <dbReference type="ARBA" id="ARBA00022692"/>
    </source>
</evidence>
<keyword evidence="4 7" id="KW-1133">Transmembrane helix</keyword>
<dbReference type="GO" id="GO:0005886">
    <property type="term" value="C:plasma membrane"/>
    <property type="evidence" value="ECO:0007669"/>
    <property type="project" value="UniProtKB-SubCell"/>
</dbReference>
<keyword evidence="11" id="KW-1185">Reference proteome</keyword>
<feature type="domain" description="ABC3 transporter permease C-terminal" evidence="8">
    <location>
        <begin position="285"/>
        <end position="399"/>
    </location>
</feature>
<dbReference type="Pfam" id="PF02687">
    <property type="entry name" value="FtsX"/>
    <property type="match status" value="1"/>
</dbReference>
<evidence type="ECO:0000256" key="4">
    <source>
        <dbReference type="ARBA" id="ARBA00022989"/>
    </source>
</evidence>
<accession>A0A918N7A7</accession>
<evidence type="ECO:0000259" key="8">
    <source>
        <dbReference type="Pfam" id="PF02687"/>
    </source>
</evidence>
<dbReference type="InterPro" id="IPR025857">
    <property type="entry name" value="MacB_PCD"/>
</dbReference>
<keyword evidence="3 7" id="KW-0812">Transmembrane</keyword>
<dbReference type="GO" id="GO:0022857">
    <property type="term" value="F:transmembrane transporter activity"/>
    <property type="evidence" value="ECO:0007669"/>
    <property type="project" value="TreeGrafter"/>
</dbReference>
<feature type="transmembrane region" description="Helical" evidence="7">
    <location>
        <begin position="325"/>
        <end position="349"/>
    </location>
</feature>
<keyword evidence="2" id="KW-1003">Cell membrane</keyword>
<dbReference type="InterPro" id="IPR003838">
    <property type="entry name" value="ABC3_permease_C"/>
</dbReference>
<dbReference type="PANTHER" id="PTHR30572">
    <property type="entry name" value="MEMBRANE COMPONENT OF TRANSPORTER-RELATED"/>
    <property type="match status" value="1"/>
</dbReference>
<comment type="similarity">
    <text evidence="6">Belongs to the ABC-4 integral membrane protein family.</text>
</comment>
<proteinExistence type="inferred from homology"/>
<feature type="transmembrane region" description="Helical" evidence="7">
    <location>
        <begin position="21"/>
        <end position="44"/>
    </location>
</feature>
<protein>
    <submittedName>
        <fullName evidence="10">ABC transporter permease</fullName>
    </submittedName>
</protein>
<keyword evidence="5 7" id="KW-0472">Membrane</keyword>
<comment type="caution">
    <text evidence="10">The sequence shown here is derived from an EMBL/GenBank/DDBJ whole genome shotgun (WGS) entry which is preliminary data.</text>
</comment>
<name>A0A918N7A7_9GAMM</name>
<comment type="subcellular location">
    <subcellularLocation>
        <location evidence="1">Cell membrane</location>
        <topology evidence="1">Multi-pass membrane protein</topology>
    </subcellularLocation>
</comment>
<feature type="domain" description="MacB-like periplasmic core" evidence="9">
    <location>
        <begin position="23"/>
        <end position="243"/>
    </location>
</feature>